<sequence length="415" mass="46907">MPVFNWTALKPNQISGTVFSELDDERVLEDLDLERFEELFKTKAQGPALDLVCAKNKASHKAASKVTLLEANRAKNLAITLRKAGRGTEEICRAIHTFDLATLPVDFVECLMRFLPTEAEVKALRQYERERKPLEELADEDRFMLQFSKVERLPQRMAIMAFLGNFAENLQMLTPVMSRGGPEAHIILALGNYMNSSKRGAVYGFKLQSLDLLLDTKSTDRKMTLLHFIALTVREKYPELATFWQELHFVEKAAAVSLENVLLDVKELGRGMELLRRECGLHENGVLRAFLAASEGKLERLQKDARTAEDAYNTVVRYFGESPKTTPPSVFFPVFVRFIRSYKYRVPVEHWIPALCPGVKLDPGTGSPWDTKSWHRVPVGHQIPARGPQCKAGHWPGPSSRSQGSTGSQQWIPVQ</sequence>
<feature type="region of interest" description="Disordered" evidence="2">
    <location>
        <begin position="380"/>
        <end position="415"/>
    </location>
</feature>
<protein>
    <recommendedName>
        <fullName evidence="3">FH2 domain-containing protein</fullName>
    </recommendedName>
</protein>
<reference evidence="4" key="1">
    <citation type="submission" date="2025-08" db="UniProtKB">
        <authorList>
            <consortium name="Ensembl"/>
        </authorList>
    </citation>
    <scope>IDENTIFICATION</scope>
</reference>
<reference evidence="4" key="2">
    <citation type="submission" date="2025-09" db="UniProtKB">
        <authorList>
            <consortium name="Ensembl"/>
        </authorList>
    </citation>
    <scope>IDENTIFICATION</scope>
</reference>
<dbReference type="InterPro" id="IPR042201">
    <property type="entry name" value="FH2_Formin_sf"/>
</dbReference>
<name>A0A8B9UUA9_9AVES</name>
<proteinExistence type="inferred from homology"/>
<evidence type="ECO:0000259" key="3">
    <source>
        <dbReference type="PROSITE" id="PS51444"/>
    </source>
</evidence>
<dbReference type="GO" id="GO:0030866">
    <property type="term" value="P:cortical actin cytoskeleton organization"/>
    <property type="evidence" value="ECO:0007669"/>
    <property type="project" value="TreeGrafter"/>
</dbReference>
<dbReference type="GO" id="GO:0005829">
    <property type="term" value="C:cytosol"/>
    <property type="evidence" value="ECO:0007669"/>
    <property type="project" value="TreeGrafter"/>
</dbReference>
<dbReference type="GO" id="GO:0008360">
    <property type="term" value="P:regulation of cell shape"/>
    <property type="evidence" value="ECO:0007669"/>
    <property type="project" value="TreeGrafter"/>
</dbReference>
<keyword evidence="5" id="KW-1185">Reference proteome</keyword>
<dbReference type="PANTHER" id="PTHR45857">
    <property type="entry name" value="FORMIN-LIKE PROTEIN"/>
    <property type="match status" value="1"/>
</dbReference>
<dbReference type="GO" id="GO:0051015">
    <property type="term" value="F:actin filament binding"/>
    <property type="evidence" value="ECO:0007669"/>
    <property type="project" value="TreeGrafter"/>
</dbReference>
<accession>A0A8B9UUA9</accession>
<evidence type="ECO:0000256" key="1">
    <source>
        <dbReference type="ARBA" id="ARBA00023449"/>
    </source>
</evidence>
<dbReference type="PANTHER" id="PTHR45857:SF3">
    <property type="entry name" value="FORMIN-LIKE PROTEIN 3"/>
    <property type="match status" value="1"/>
</dbReference>
<organism evidence="4 5">
    <name type="scientific">Anas zonorhyncha</name>
    <name type="common">Eastern spot-billed duck</name>
    <dbReference type="NCBI Taxonomy" id="75864"/>
    <lineage>
        <taxon>Eukaryota</taxon>
        <taxon>Metazoa</taxon>
        <taxon>Chordata</taxon>
        <taxon>Craniata</taxon>
        <taxon>Vertebrata</taxon>
        <taxon>Euteleostomi</taxon>
        <taxon>Archelosauria</taxon>
        <taxon>Archosauria</taxon>
        <taxon>Dinosauria</taxon>
        <taxon>Saurischia</taxon>
        <taxon>Theropoda</taxon>
        <taxon>Coelurosauria</taxon>
        <taxon>Aves</taxon>
        <taxon>Neognathae</taxon>
        <taxon>Galloanserae</taxon>
        <taxon>Anseriformes</taxon>
        <taxon>Anatidae</taxon>
        <taxon>Anatinae</taxon>
        <taxon>Anas</taxon>
    </lineage>
</organism>
<dbReference type="SMART" id="SM00498">
    <property type="entry name" value="FH2"/>
    <property type="match status" value="1"/>
</dbReference>
<evidence type="ECO:0000313" key="4">
    <source>
        <dbReference type="Ensembl" id="ENSAZOP00000012104.1"/>
    </source>
</evidence>
<dbReference type="Gene3D" id="1.20.58.2220">
    <property type="entry name" value="Formin, FH2 domain"/>
    <property type="match status" value="2"/>
</dbReference>
<dbReference type="InterPro" id="IPR043592">
    <property type="entry name" value="FMNL_animal"/>
</dbReference>
<dbReference type="InterPro" id="IPR015425">
    <property type="entry name" value="FH2_Formin"/>
</dbReference>
<dbReference type="GO" id="GO:0016477">
    <property type="term" value="P:cell migration"/>
    <property type="evidence" value="ECO:0007669"/>
    <property type="project" value="TreeGrafter"/>
</dbReference>
<dbReference type="Pfam" id="PF02181">
    <property type="entry name" value="FH2"/>
    <property type="match status" value="2"/>
</dbReference>
<feature type="compositionally biased region" description="Low complexity" evidence="2">
    <location>
        <begin position="397"/>
        <end position="415"/>
    </location>
</feature>
<evidence type="ECO:0000313" key="5">
    <source>
        <dbReference type="Proteomes" id="UP000694549"/>
    </source>
</evidence>
<dbReference type="Ensembl" id="ENSAZOT00000012933.1">
    <property type="protein sequence ID" value="ENSAZOP00000012104.1"/>
    <property type="gene ID" value="ENSAZOG00000007746.1"/>
</dbReference>
<evidence type="ECO:0000256" key="2">
    <source>
        <dbReference type="SAM" id="MobiDB-lite"/>
    </source>
</evidence>
<comment type="similarity">
    <text evidence="1">Belongs to the formin homology family.</text>
</comment>
<dbReference type="AlphaFoldDB" id="A0A8B9UUA9"/>
<dbReference type="PROSITE" id="PS51444">
    <property type="entry name" value="FH2"/>
    <property type="match status" value="1"/>
</dbReference>
<dbReference type="SUPFAM" id="SSF101447">
    <property type="entry name" value="Formin homology 2 domain (FH2 domain)"/>
    <property type="match status" value="1"/>
</dbReference>
<dbReference type="Proteomes" id="UP000694549">
    <property type="component" value="Unplaced"/>
</dbReference>
<feature type="domain" description="FH2" evidence="3">
    <location>
        <begin position="1"/>
        <end position="368"/>
    </location>
</feature>